<feature type="transmembrane region" description="Helical" evidence="1">
    <location>
        <begin position="496"/>
        <end position="517"/>
    </location>
</feature>
<reference evidence="2" key="1">
    <citation type="submission" date="2022-10" db="EMBL/GenBank/DDBJ databases">
        <title>Chryseobacterium babae sp. nov. isolated from the gut of the beetle Oryctes rhinoceros, and Chryseobacterium kimseyorum sp. nov., isolated from a stick insect rearing cage.</title>
        <authorList>
            <person name="Shelomi M."/>
            <person name="Han C.-J."/>
            <person name="Chen W.-M."/>
            <person name="Chen H.-K."/>
            <person name="Liaw S.-J."/>
            <person name="Muhle E."/>
            <person name="Clermont D."/>
        </authorList>
    </citation>
    <scope>NUCLEOTIDE SEQUENCE</scope>
    <source>
        <strain evidence="2">WLa1L2M3</strain>
    </source>
</reference>
<accession>A0ABT3HIX3</accession>
<organism evidence="2 3">
    <name type="scientific">Chryseobacterium oryctis</name>
    <dbReference type="NCBI Taxonomy" id="2952618"/>
    <lineage>
        <taxon>Bacteria</taxon>
        <taxon>Pseudomonadati</taxon>
        <taxon>Bacteroidota</taxon>
        <taxon>Flavobacteriia</taxon>
        <taxon>Flavobacteriales</taxon>
        <taxon>Weeksellaceae</taxon>
        <taxon>Chryseobacterium group</taxon>
        <taxon>Chryseobacterium</taxon>
    </lineage>
</organism>
<gene>
    <name evidence="2" type="ORF">OH806_00405</name>
</gene>
<feature type="transmembrane region" description="Helical" evidence="1">
    <location>
        <begin position="170"/>
        <end position="186"/>
    </location>
</feature>
<feature type="transmembrane region" description="Helical" evidence="1">
    <location>
        <begin position="220"/>
        <end position="237"/>
    </location>
</feature>
<feature type="transmembrane region" description="Helical" evidence="1">
    <location>
        <begin position="149"/>
        <end position="165"/>
    </location>
</feature>
<feature type="transmembrane region" description="Helical" evidence="1">
    <location>
        <begin position="348"/>
        <end position="366"/>
    </location>
</feature>
<feature type="transmembrane region" description="Helical" evidence="1">
    <location>
        <begin position="867"/>
        <end position="887"/>
    </location>
</feature>
<protein>
    <submittedName>
        <fullName evidence="2">YfhO family protein</fullName>
    </submittedName>
</protein>
<sequence length="901" mass="102191">MAKNKNLIYIAISLIVFIVLAFLYSSPVFSGKQLFQHDIVQYRGGAKELLDYRATNGKETYWSDSMFGGMPTYQMGSRFEGDIIKKIDGYLNFLPRPVNYLFLLFSGFFLLGMVAVRNWKYALLGATFFGLSTYFYIIIAAGHNGKVNTIEYFAPLLAGILLVYIRKKYIWGFIVTTLFMGLQVAANHPQMTYYLFIALGFLFLSELIRVIQKKTELKHFLISSGIIAASCLIGVGMNSQRIMANSEYVKETVRGKQILTNDSHTSGKSGMDKESMLMWSYGKLETLNLFIPRLMGGGSQEPEGKEMMNRVQELVQENVSSQAEMDRISKGFSGVTYWGDQPGTSGPAYQGAIVCFLAVLGFFFAWKKYRYWILGASILTILLAWGSNFMPLSDFFIDFVPFYNKFRAPSSILVVVELLFPLIAIVGLYRFYTDEKLSETYKKNTLIGVSSVTLISIIILIIFPKEGVNIIIGLLVLLLIYLIYKRKVNKQLSKEAKGISSLNIISLFILILILQILKNDLSLEFSTASERQYFPPFLLDYLSDERFKMFKIDAIKAFIYVGIAATVLFLSLKQKLNQNIALIVIGVVSLFDLWTVNKRYLNDENYVDKIFAENPFQTESSELLVEKVQGNPNLESILSTVNINKTLETIAEKDKKHYRIYNQTLGVTSETNTSYFKASIGGYHAVKLRRYDDLLNEYISNIDSVKTPKILNLLNAKYMVFGGPDQPQVVPNPNANGNAWFVSDVKFVDSPNEEIKVIGEIDNKKTAVVAASDKNYFNGKQLQADSAAVINLTKYEPNELEFKSQSKTPQLAVFSEIYYPHGWKVFVDEKEVPYIKADYLLRAVHVPAGNHNIRMVFEPEVIEKGRWISLISFGLFIALSAFGIFWMNKKRKEKILAEQKA</sequence>
<evidence type="ECO:0000256" key="1">
    <source>
        <dbReference type="SAM" id="Phobius"/>
    </source>
</evidence>
<feature type="transmembrane region" description="Helical" evidence="1">
    <location>
        <begin position="444"/>
        <end position="462"/>
    </location>
</feature>
<feature type="transmembrane region" description="Helical" evidence="1">
    <location>
        <begin position="192"/>
        <end position="208"/>
    </location>
</feature>
<proteinExistence type="predicted"/>
<feature type="transmembrane region" description="Helical" evidence="1">
    <location>
        <begin position="7"/>
        <end position="25"/>
    </location>
</feature>
<keyword evidence="1" id="KW-1133">Transmembrane helix</keyword>
<dbReference type="InterPro" id="IPR018580">
    <property type="entry name" value="Uncharacterised_YfhO"/>
</dbReference>
<feature type="transmembrane region" description="Helical" evidence="1">
    <location>
        <begin position="410"/>
        <end position="432"/>
    </location>
</feature>
<dbReference type="Pfam" id="PF09586">
    <property type="entry name" value="YfhO"/>
    <property type="match status" value="1"/>
</dbReference>
<dbReference type="Proteomes" id="UP001163719">
    <property type="component" value="Unassembled WGS sequence"/>
</dbReference>
<feature type="transmembrane region" description="Helical" evidence="1">
    <location>
        <begin position="468"/>
        <end position="484"/>
    </location>
</feature>
<dbReference type="RefSeq" id="WP_264741715.1">
    <property type="nucleotide sequence ID" value="NZ_JAPDHV010000001.1"/>
</dbReference>
<dbReference type="PANTHER" id="PTHR38454">
    <property type="entry name" value="INTEGRAL MEMBRANE PROTEIN-RELATED"/>
    <property type="match status" value="1"/>
</dbReference>
<feature type="transmembrane region" description="Helical" evidence="1">
    <location>
        <begin position="123"/>
        <end position="143"/>
    </location>
</feature>
<keyword evidence="3" id="KW-1185">Reference proteome</keyword>
<name>A0ABT3HIX3_9FLAO</name>
<evidence type="ECO:0000313" key="2">
    <source>
        <dbReference type="EMBL" id="MCW3159738.1"/>
    </source>
</evidence>
<feature type="transmembrane region" description="Helical" evidence="1">
    <location>
        <begin position="579"/>
        <end position="596"/>
    </location>
</feature>
<keyword evidence="1" id="KW-0812">Transmembrane</keyword>
<dbReference type="PANTHER" id="PTHR38454:SF1">
    <property type="entry name" value="INTEGRAL MEMBRANE PROTEIN"/>
    <property type="match status" value="1"/>
</dbReference>
<feature type="transmembrane region" description="Helical" evidence="1">
    <location>
        <begin position="98"/>
        <end position="116"/>
    </location>
</feature>
<dbReference type="EMBL" id="JAPDHV010000001">
    <property type="protein sequence ID" value="MCW3159738.1"/>
    <property type="molecule type" value="Genomic_DNA"/>
</dbReference>
<keyword evidence="1" id="KW-0472">Membrane</keyword>
<comment type="caution">
    <text evidence="2">The sequence shown here is derived from an EMBL/GenBank/DDBJ whole genome shotgun (WGS) entry which is preliminary data.</text>
</comment>
<evidence type="ECO:0000313" key="3">
    <source>
        <dbReference type="Proteomes" id="UP001163719"/>
    </source>
</evidence>
<feature type="transmembrane region" description="Helical" evidence="1">
    <location>
        <begin position="554"/>
        <end position="572"/>
    </location>
</feature>
<feature type="transmembrane region" description="Helical" evidence="1">
    <location>
        <begin position="371"/>
        <end position="390"/>
    </location>
</feature>